<feature type="domain" description="ATPase BadF/BadG/BcrA/BcrD type" evidence="1">
    <location>
        <begin position="7"/>
        <end position="303"/>
    </location>
</feature>
<dbReference type="PANTHER" id="PTHR43190">
    <property type="entry name" value="N-ACETYL-D-GLUCOSAMINE KINASE"/>
    <property type="match status" value="1"/>
</dbReference>
<accession>A0ABP7AL72</accession>
<dbReference type="InterPro" id="IPR043129">
    <property type="entry name" value="ATPase_NBD"/>
</dbReference>
<dbReference type="InterPro" id="IPR002731">
    <property type="entry name" value="ATPase_BadF"/>
</dbReference>
<evidence type="ECO:0000313" key="3">
    <source>
        <dbReference type="Proteomes" id="UP001501074"/>
    </source>
</evidence>
<evidence type="ECO:0000313" key="2">
    <source>
        <dbReference type="EMBL" id="GAA3635026.1"/>
    </source>
</evidence>
<dbReference type="PANTHER" id="PTHR43190:SF3">
    <property type="entry name" value="N-ACETYL-D-GLUCOSAMINE KINASE"/>
    <property type="match status" value="1"/>
</dbReference>
<comment type="caution">
    <text evidence="2">The sequence shown here is derived from an EMBL/GenBank/DDBJ whole genome shotgun (WGS) entry which is preliminary data.</text>
</comment>
<dbReference type="EMBL" id="BAAAZO010000012">
    <property type="protein sequence ID" value="GAA3635026.1"/>
    <property type="molecule type" value="Genomic_DNA"/>
</dbReference>
<dbReference type="SUPFAM" id="SSF53067">
    <property type="entry name" value="Actin-like ATPase domain"/>
    <property type="match status" value="2"/>
</dbReference>
<keyword evidence="3" id="KW-1185">Reference proteome</keyword>
<name>A0ABP7AL72_9ACTN</name>
<dbReference type="CDD" id="cd24007">
    <property type="entry name" value="ASKHA_NBD_eukNAGK-like"/>
    <property type="match status" value="1"/>
</dbReference>
<dbReference type="InterPro" id="IPR052519">
    <property type="entry name" value="Euk-type_GlcNAc_Kinase"/>
</dbReference>
<dbReference type="Pfam" id="PF01869">
    <property type="entry name" value="BcrAD_BadFG"/>
    <property type="match status" value="1"/>
</dbReference>
<organism evidence="2 3">
    <name type="scientific">Kineosporia mesophila</name>
    <dbReference type="NCBI Taxonomy" id="566012"/>
    <lineage>
        <taxon>Bacteria</taxon>
        <taxon>Bacillati</taxon>
        <taxon>Actinomycetota</taxon>
        <taxon>Actinomycetes</taxon>
        <taxon>Kineosporiales</taxon>
        <taxon>Kineosporiaceae</taxon>
        <taxon>Kineosporia</taxon>
    </lineage>
</organism>
<evidence type="ECO:0000259" key="1">
    <source>
        <dbReference type="Pfam" id="PF01869"/>
    </source>
</evidence>
<proteinExistence type="predicted"/>
<gene>
    <name evidence="2" type="ORF">GCM10022223_61770</name>
</gene>
<dbReference type="RefSeq" id="WP_231487978.1">
    <property type="nucleotide sequence ID" value="NZ_BAAAZO010000012.1"/>
</dbReference>
<sequence>MSRRLFLGIDGGGTKTALCLADEEGTVLAGSRIGSVYSVGPDRLTHMATVLHEGVTDICRSAGLSPQEITFAFLGLPGFGEDKADVPIIEGLPRSVLGHDRYRCDNDTVCGWAGSLAGADGINVISGTGSITYGRRGGQGVRVGGWGEVFGDEGSGYWLGVHALRIFSQMSDGRAEPGPLLPILREHLGLDDDLDLVGLVINEWNADRTRIASLSRPLVEAARAGDQSARALIAEAGTELARLVRTTARRLGFDAGEPFPVSHSGGVLGVPEVYEAFARELEPVGCELKTPILSPVLGAVLHAAQLAGHPMTPAALESLRRNGD</sequence>
<dbReference type="Proteomes" id="UP001501074">
    <property type="component" value="Unassembled WGS sequence"/>
</dbReference>
<reference evidence="3" key="1">
    <citation type="journal article" date="2019" name="Int. J. Syst. Evol. Microbiol.">
        <title>The Global Catalogue of Microorganisms (GCM) 10K type strain sequencing project: providing services to taxonomists for standard genome sequencing and annotation.</title>
        <authorList>
            <consortium name="The Broad Institute Genomics Platform"/>
            <consortium name="The Broad Institute Genome Sequencing Center for Infectious Disease"/>
            <person name="Wu L."/>
            <person name="Ma J."/>
        </authorList>
    </citation>
    <scope>NUCLEOTIDE SEQUENCE [LARGE SCALE GENOMIC DNA]</scope>
    <source>
        <strain evidence="3">JCM 16902</strain>
    </source>
</reference>
<dbReference type="Gene3D" id="3.30.420.40">
    <property type="match status" value="2"/>
</dbReference>
<protein>
    <submittedName>
        <fullName evidence="2">BadF/BadG/BcrA/BcrD ATPase family protein</fullName>
    </submittedName>
</protein>